<protein>
    <submittedName>
        <fullName evidence="2">Uncharacterized protein</fullName>
    </submittedName>
</protein>
<accession>A0ABR1U4F7</accession>
<dbReference type="EMBL" id="JAQQWM010000008">
    <property type="protein sequence ID" value="KAK8053786.1"/>
    <property type="molecule type" value="Genomic_DNA"/>
</dbReference>
<proteinExistence type="predicted"/>
<dbReference type="PANTHER" id="PTHR35043">
    <property type="entry name" value="TRANSCRIPTION FACTOR DOMAIN-CONTAINING PROTEIN"/>
    <property type="match status" value="1"/>
</dbReference>
<dbReference type="Proteomes" id="UP001446871">
    <property type="component" value="Unassembled WGS sequence"/>
</dbReference>
<feature type="transmembrane region" description="Helical" evidence="1">
    <location>
        <begin position="297"/>
        <end position="316"/>
    </location>
</feature>
<keyword evidence="1" id="KW-1133">Transmembrane helix</keyword>
<evidence type="ECO:0000313" key="3">
    <source>
        <dbReference type="Proteomes" id="UP001446871"/>
    </source>
</evidence>
<organism evidence="2 3">
    <name type="scientific">Apiospora saccharicola</name>
    <dbReference type="NCBI Taxonomy" id="335842"/>
    <lineage>
        <taxon>Eukaryota</taxon>
        <taxon>Fungi</taxon>
        <taxon>Dikarya</taxon>
        <taxon>Ascomycota</taxon>
        <taxon>Pezizomycotina</taxon>
        <taxon>Sordariomycetes</taxon>
        <taxon>Xylariomycetidae</taxon>
        <taxon>Amphisphaeriales</taxon>
        <taxon>Apiosporaceae</taxon>
        <taxon>Apiospora</taxon>
    </lineage>
</organism>
<gene>
    <name evidence="2" type="ORF">PG996_013087</name>
</gene>
<evidence type="ECO:0000313" key="2">
    <source>
        <dbReference type="EMBL" id="KAK8053786.1"/>
    </source>
</evidence>
<reference evidence="2 3" key="1">
    <citation type="submission" date="2023-01" db="EMBL/GenBank/DDBJ databases">
        <title>Analysis of 21 Apiospora genomes using comparative genomics revels a genus with tremendous synthesis potential of carbohydrate active enzymes and secondary metabolites.</title>
        <authorList>
            <person name="Sorensen T."/>
        </authorList>
    </citation>
    <scope>NUCLEOTIDE SEQUENCE [LARGE SCALE GENOMIC DNA]</scope>
    <source>
        <strain evidence="2 3">CBS 83171</strain>
    </source>
</reference>
<keyword evidence="1" id="KW-0472">Membrane</keyword>
<feature type="transmembrane region" description="Helical" evidence="1">
    <location>
        <begin position="336"/>
        <end position="362"/>
    </location>
</feature>
<feature type="transmembrane region" description="Helical" evidence="1">
    <location>
        <begin position="374"/>
        <end position="397"/>
    </location>
</feature>
<dbReference type="PANTHER" id="PTHR35043:SF7">
    <property type="entry name" value="TRANSCRIPTION FACTOR DOMAIN-CONTAINING PROTEIN"/>
    <property type="match status" value="1"/>
</dbReference>
<name>A0ABR1U4F7_9PEZI</name>
<keyword evidence="1" id="KW-0812">Transmembrane</keyword>
<keyword evidence="3" id="KW-1185">Reference proteome</keyword>
<evidence type="ECO:0000256" key="1">
    <source>
        <dbReference type="SAM" id="Phobius"/>
    </source>
</evidence>
<sequence>MSQNIVSTDATGKVICCFQVGWMVVQVAARLGVGLPITPLETNTIGHVVCALISYALWWHKPKWIKAPTLVEGEWTRAICAYMYMSSQVSSDDRVDRDFLRDFGVQTEMSKMVYMPAAATTSGTSEAGILEPQYSHYHADITTKILRITEEHASKTFGLADGTVLSGGSVVPRSWYPGIERSPRKTAGTTDQILQDMQVERWRLACEAIERYPAVRSRLEYQETDQEESRYRDALRLYPEMPQKIRNHLKAGRGPNKAPGPGLDGLKGMVSPSEELVVERPKNWPGDDLLRDMQGHLMGVVLWSASTLYGAVHLAGWNEVFPTHAEQWFWRASGAYLIFSGLLWSILNLLGHFSGSVWWYWYNQLAGHGSKTSRIVLLILCSIGGTLYVVARVYLVVEALVSLRALPASAYDSPSWILTVPHI</sequence>
<comment type="caution">
    <text evidence="2">The sequence shown here is derived from an EMBL/GenBank/DDBJ whole genome shotgun (WGS) entry which is preliminary data.</text>
</comment>